<dbReference type="SUPFAM" id="SSF50044">
    <property type="entry name" value="SH3-domain"/>
    <property type="match status" value="1"/>
</dbReference>
<organism evidence="4 5">
    <name type="scientific">Metschnikowia bicuspidata</name>
    <dbReference type="NCBI Taxonomy" id="27322"/>
    <lineage>
        <taxon>Eukaryota</taxon>
        <taxon>Fungi</taxon>
        <taxon>Dikarya</taxon>
        <taxon>Ascomycota</taxon>
        <taxon>Saccharomycotina</taxon>
        <taxon>Pichiomycetes</taxon>
        <taxon>Metschnikowiaceae</taxon>
        <taxon>Metschnikowia</taxon>
    </lineage>
</organism>
<feature type="non-terminal residue" evidence="4">
    <location>
        <position position="1"/>
    </location>
</feature>
<dbReference type="AlphaFoldDB" id="A0A4P9Z7W0"/>
<dbReference type="InterPro" id="IPR050384">
    <property type="entry name" value="Endophilin_SH3RF"/>
</dbReference>
<dbReference type="Pfam" id="PF00018">
    <property type="entry name" value="SH3_1"/>
    <property type="match status" value="1"/>
</dbReference>
<sequence length="55" mass="6322">ATAEYDYDKEEENELSFNEGDLIVEIEFVDLDWWSGKHSVTGEVGVFPGNYVKLH</sequence>
<name>A0A4P9Z7W0_9ASCO</name>
<dbReference type="Gene3D" id="2.30.30.40">
    <property type="entry name" value="SH3 Domains"/>
    <property type="match status" value="1"/>
</dbReference>
<dbReference type="OrthoDB" id="6250593at2759"/>
<proteinExistence type="predicted"/>
<dbReference type="SMART" id="SM00326">
    <property type="entry name" value="SH3"/>
    <property type="match status" value="1"/>
</dbReference>
<evidence type="ECO:0000256" key="2">
    <source>
        <dbReference type="PROSITE-ProRule" id="PRU00192"/>
    </source>
</evidence>
<reference evidence="5" key="1">
    <citation type="journal article" date="2018" name="Nat. Microbiol.">
        <title>Leveraging single-cell genomics to expand the fungal tree of life.</title>
        <authorList>
            <person name="Ahrendt S.R."/>
            <person name="Quandt C.A."/>
            <person name="Ciobanu D."/>
            <person name="Clum A."/>
            <person name="Salamov A."/>
            <person name="Andreopoulos B."/>
            <person name="Cheng J.F."/>
            <person name="Woyke T."/>
            <person name="Pelin A."/>
            <person name="Henrissat B."/>
            <person name="Reynolds N.K."/>
            <person name="Benny G.L."/>
            <person name="Smith M.E."/>
            <person name="James T.Y."/>
            <person name="Grigoriev I.V."/>
        </authorList>
    </citation>
    <scope>NUCLEOTIDE SEQUENCE [LARGE SCALE GENOMIC DNA]</scope>
    <source>
        <strain evidence="5">Baker2002</strain>
    </source>
</reference>
<keyword evidence="5" id="KW-1185">Reference proteome</keyword>
<dbReference type="Proteomes" id="UP000268321">
    <property type="component" value="Unassembled WGS sequence"/>
</dbReference>
<dbReference type="PRINTS" id="PR00452">
    <property type="entry name" value="SH3DOMAIN"/>
</dbReference>
<dbReference type="PANTHER" id="PTHR14167">
    <property type="entry name" value="SH3 DOMAIN-CONTAINING"/>
    <property type="match status" value="1"/>
</dbReference>
<accession>A0A4P9Z7W0</accession>
<dbReference type="InterPro" id="IPR036028">
    <property type="entry name" value="SH3-like_dom_sf"/>
</dbReference>
<dbReference type="EMBL" id="ML004601">
    <property type="protein sequence ID" value="RKP28767.1"/>
    <property type="molecule type" value="Genomic_DNA"/>
</dbReference>
<protein>
    <recommendedName>
        <fullName evidence="3">SH3 domain-containing protein</fullName>
    </recommendedName>
</protein>
<evidence type="ECO:0000259" key="3">
    <source>
        <dbReference type="PROSITE" id="PS50002"/>
    </source>
</evidence>
<evidence type="ECO:0000313" key="4">
    <source>
        <dbReference type="EMBL" id="RKP28767.1"/>
    </source>
</evidence>
<dbReference type="PROSITE" id="PS50002">
    <property type="entry name" value="SH3"/>
    <property type="match status" value="1"/>
</dbReference>
<gene>
    <name evidence="4" type="ORF">METBISCDRAFT_20216</name>
</gene>
<dbReference type="InterPro" id="IPR001452">
    <property type="entry name" value="SH3_domain"/>
</dbReference>
<evidence type="ECO:0000313" key="5">
    <source>
        <dbReference type="Proteomes" id="UP000268321"/>
    </source>
</evidence>
<evidence type="ECO:0000256" key="1">
    <source>
        <dbReference type="ARBA" id="ARBA00022443"/>
    </source>
</evidence>
<keyword evidence="1 2" id="KW-0728">SH3 domain</keyword>
<feature type="domain" description="SH3" evidence="3">
    <location>
        <begin position="1"/>
        <end position="55"/>
    </location>
</feature>